<evidence type="ECO:0000256" key="4">
    <source>
        <dbReference type="SAM" id="Phobius"/>
    </source>
</evidence>
<feature type="domain" description="Leucine-rich repeat-containing protein 37 N-terminal" evidence="7">
    <location>
        <begin position="423"/>
        <end position="494"/>
    </location>
</feature>
<feature type="region of interest" description="Disordered" evidence="3">
    <location>
        <begin position="1240"/>
        <end position="1263"/>
    </location>
</feature>
<dbReference type="InterPro" id="IPR032754">
    <property type="entry name" value="LRRC37_N"/>
</dbReference>
<dbReference type="InterPro" id="IPR032675">
    <property type="entry name" value="LRR_dom_sf"/>
</dbReference>
<feature type="compositionally biased region" description="Low complexity" evidence="3">
    <location>
        <begin position="397"/>
        <end position="412"/>
    </location>
</feature>
<dbReference type="SUPFAM" id="SSF52058">
    <property type="entry name" value="L domain-like"/>
    <property type="match status" value="1"/>
</dbReference>
<feature type="compositionally biased region" description="Basic and acidic residues" evidence="3">
    <location>
        <begin position="1491"/>
        <end position="1501"/>
    </location>
</feature>
<dbReference type="SMART" id="SM00369">
    <property type="entry name" value="LRR_TYP"/>
    <property type="match status" value="4"/>
</dbReference>
<protein>
    <submittedName>
        <fullName evidence="9">Leucine-rich repeat-containing protein 37A2-like</fullName>
    </submittedName>
</protein>
<keyword evidence="4" id="KW-0472">Membrane</keyword>
<keyword evidence="4" id="KW-1133">Transmembrane helix</keyword>
<feature type="region of interest" description="Disordered" evidence="3">
    <location>
        <begin position="155"/>
        <end position="298"/>
    </location>
</feature>
<feature type="compositionally biased region" description="Basic and acidic residues" evidence="3">
    <location>
        <begin position="181"/>
        <end position="195"/>
    </location>
</feature>
<dbReference type="InterPro" id="IPR015753">
    <property type="entry name" value="LRRC37"/>
</dbReference>
<feature type="region of interest" description="Disordered" evidence="3">
    <location>
        <begin position="98"/>
        <end position="122"/>
    </location>
</feature>
<feature type="region of interest" description="Disordered" evidence="3">
    <location>
        <begin position="1722"/>
        <end position="1743"/>
    </location>
</feature>
<keyword evidence="5" id="KW-0732">Signal</keyword>
<feature type="compositionally biased region" description="Polar residues" evidence="3">
    <location>
        <begin position="162"/>
        <end position="175"/>
    </location>
</feature>
<evidence type="ECO:0000259" key="6">
    <source>
        <dbReference type="Pfam" id="PF14914"/>
    </source>
</evidence>
<dbReference type="InterPro" id="IPR029423">
    <property type="entry name" value="LRRC37AB_C"/>
</dbReference>
<dbReference type="PANTHER" id="PTHR23045">
    <property type="entry name" value="LEUCINE-RICH REPEAT-CONTAINING PROTEIN 37A"/>
    <property type="match status" value="1"/>
</dbReference>
<dbReference type="Gene3D" id="3.80.10.10">
    <property type="entry name" value="Ribonuclease Inhibitor"/>
    <property type="match status" value="1"/>
</dbReference>
<feature type="region of interest" description="Disordered" evidence="3">
    <location>
        <begin position="1544"/>
        <end position="1579"/>
    </location>
</feature>
<feature type="compositionally biased region" description="Basic and acidic residues" evidence="3">
    <location>
        <begin position="1604"/>
        <end position="1614"/>
    </location>
</feature>
<evidence type="ECO:0000313" key="8">
    <source>
        <dbReference type="Proteomes" id="UP000515203"/>
    </source>
</evidence>
<dbReference type="InterPro" id="IPR003591">
    <property type="entry name" value="Leu-rich_rpt_typical-subtyp"/>
</dbReference>
<feature type="region of interest" description="Disordered" evidence="3">
    <location>
        <begin position="783"/>
        <end position="806"/>
    </location>
</feature>
<feature type="signal peptide" evidence="5">
    <location>
        <begin position="1"/>
        <end position="23"/>
    </location>
</feature>
<dbReference type="PROSITE" id="PS51450">
    <property type="entry name" value="LRR"/>
    <property type="match status" value="1"/>
</dbReference>
<feature type="domain" description="LRRC37A/B like protein 1 C-terminal" evidence="6">
    <location>
        <begin position="1635"/>
        <end position="1783"/>
    </location>
</feature>
<dbReference type="GeneID" id="111813151"/>
<feature type="region of interest" description="Disordered" evidence="3">
    <location>
        <begin position="1379"/>
        <end position="1398"/>
    </location>
</feature>
<feature type="domain" description="Leucine-rich repeat-containing protein 37 N-terminal" evidence="7">
    <location>
        <begin position="127"/>
        <end position="198"/>
    </location>
</feature>
<dbReference type="RefSeq" id="XP_023559054.1">
    <property type="nucleotide sequence ID" value="XM_023703286.1"/>
</dbReference>
<feature type="region of interest" description="Disordered" evidence="3">
    <location>
        <begin position="353"/>
        <end position="702"/>
    </location>
</feature>
<accession>A0A6P6DG64</accession>
<sequence>MFLRLPWAPGLLTWQQLWLLVLVAPLPERHWILPTTKPQEPREPWALPDLLPELSNALTVHPQQKGFGKVASSAPSQGVAPLLESPGRIGLSQVQLETQTQNRETVKAHPSSSHQEAKDDLLQPSEEAELSLTQQDTHAQYELGPEEVISQLLTHQEEKAPSPSSSKVHHSNMQFVTVKPVDMEVTKTTEAEKELQPTSSQKQAPAQPPESSEKMDLSSSQQKVPPQNPELSEEVETSSTAQEPAAHPVGPLVGPKSSATRKIKPGQPFESPRTEEPSGSQLEATVQPSKYPEELETSLTQLERLLKFKEHHEEKVSTSGYHHGRQPHLPHVTGKPPNLQLAITPELTKEEGIFPTHPETTTQSLGLVTDVEPSVSHQEVSDLFSEPSEGAELLPFQQESPAQASEPAQQEATVGGLQTSEEGEPSLIPQEPPLTPAQPSELANELEAQPPELHEAAASPVGDDQAHPPTFNSVAVTPPELSNEVEVESSIEQESLAESSVSPEQFEPLRDTQELITQLPNPAIRDENSPFDSGVPTPAAELPVGHSLSQPESSPLSPDSSADVAVSPIQEELSDQPSRPPMKFTLSFLMKEGVTFSIQPSEPSEDREPSSVPHEGATPPSELPDDIEPFGAQGMTPSQPAELSEAEEPAPAQQPAMAPPLMPSEEVELSPAQPIMLSQPPNESTVHPPPHYKTTVPTPAQGQAQHPIITFNPSDLEITLLAEPMAEDKPSTVPKKPTVLPPKHHVVTHPPPTQIQTQRPKLSLLTVQPLHQKLIKTPQASAVLRPSPTGQVTPPQPPEPPKEAVTQAPMPHNVKVVTLAQQPTSPRVTDQPLHLEHTTPAISTEAQYSVALQEAESPPIPPEVTLVPLEQTQAQQPTLAEVSVQPMDVELTITEYSVDYSPTQAFTGQEKQNTRTDTGLCELCTCQSDTLSCTGLSPKWKLHQVPVLEPNTTFTTINFQENSIFYLAENIWTTYKWAEKLNLSENDLTELHKNSFKGLLSLQYLDLSCNKIQFIEAQTFEPLPFLQFINLRCNLLTQLSFGTFRAWHGMQFLQKVILNHNPLATVEDSYLYKLPALRYLDLGTTHTPLPVVENILMMTLGLKTLVVPRHMACCLCQFKSDIEVVCKTVKLHCDDTCVTNTTQCLEEAPIGNTEGAFMKVLQARKKNTKTELVIEPEKSAEESAVNWLDLQNEELDSSDENEVIGALNYLLPYFSEENLEDIHSLLPFIRLLFSNMQHEANPHSDSKGNVQRRPSHQQPVSTSSAYGNELKKLYFLRNWLNAEIQGKIEEVKKKEKIGKIMQSRVSSSKFQIIPRNLAGAQAQENRLAEDGHRRRRLRTMDQVLKGPERLQKRLFKEWQKRVREKQSTLPLVEHTADMWSLGSHSPGKPGQNDKALRPRNSVRKLFSTQEKEPVSPSLKGPLLGKSAISIPGNALWEVKNRGKDFTSSILLLEHARAKVKSMKAKPIFTFQKSPSFPKTHSLVAPRTPQPKPREQLTKETMRQRLRSAERPLFWALRSLIHSPQRGLPWSSGELHIQESALSQLNAPAEPSEGSTAAAAAAATENQSAGNTSEGNVFTTDSPISATVAALSLTPPKVTAPDLMSTKDHANDTHWEYPSINTDSPPNSPSFPLLPSPGDQFESQLNQQLHVLIPNKEVRRLISYVIRTLKMDCSDPRVQLACAKLISRTGLLMKLLSEQQEEKVAQTQWDTEQWKSDTYINESTGAASGQQEQGASKFGGRSEGAPDHGFSNKLILAISMTVVVMLLIVIFCLIEICSHRTALEEGGSSRGFFHQRRKCSAEENPEGFSWFWRPLWLRDMNRPLSVTRQQSMAQKLHDKDSSDEDATTRDTGELSEGLAEEGFTEVPTGGDEEAGEAPEAPEASEAPEAADE</sequence>
<dbReference type="PANTHER" id="PTHR23045:SF9">
    <property type="entry name" value="LEUCINE RICH REPEAT CONTAINING 37A-RELATED"/>
    <property type="match status" value="1"/>
</dbReference>
<proteinExistence type="predicted"/>
<feature type="transmembrane region" description="Helical" evidence="4">
    <location>
        <begin position="1753"/>
        <end position="1773"/>
    </location>
</feature>
<feature type="region of interest" description="Disordered" evidence="3">
    <location>
        <begin position="727"/>
        <end position="757"/>
    </location>
</feature>
<feature type="compositionally biased region" description="Low complexity" evidence="3">
    <location>
        <begin position="637"/>
        <end position="656"/>
    </location>
</feature>
<feature type="domain" description="Leucine-rich repeat-containing protein 37 N-terminal" evidence="7">
    <location>
        <begin position="276"/>
        <end position="350"/>
    </location>
</feature>
<dbReference type="InParanoid" id="A0A6P6DG64"/>
<feature type="domain" description="Leucine-rich repeat-containing protein 37 N-terminal" evidence="7">
    <location>
        <begin position="666"/>
        <end position="732"/>
    </location>
</feature>
<reference evidence="9" key="1">
    <citation type="submission" date="2025-08" db="UniProtKB">
        <authorList>
            <consortium name="RefSeq"/>
        </authorList>
    </citation>
    <scope>IDENTIFICATION</scope>
</reference>
<evidence type="ECO:0000313" key="9">
    <source>
        <dbReference type="RefSeq" id="XP_023559054.1"/>
    </source>
</evidence>
<evidence type="ECO:0000256" key="3">
    <source>
        <dbReference type="SAM" id="MobiDB-lite"/>
    </source>
</evidence>
<feature type="region of interest" description="Disordered" evidence="3">
    <location>
        <begin position="1478"/>
        <end position="1501"/>
    </location>
</feature>
<feature type="compositionally biased region" description="Polar residues" evidence="3">
    <location>
        <begin position="277"/>
        <end position="288"/>
    </location>
</feature>
<dbReference type="Pfam" id="PF13855">
    <property type="entry name" value="LRR_8"/>
    <property type="match status" value="1"/>
</dbReference>
<feature type="chain" id="PRO_5028055791" evidence="5">
    <location>
        <begin position="24"/>
        <end position="1891"/>
    </location>
</feature>
<name>A0A6P6DG64_OCTDE</name>
<keyword evidence="1" id="KW-0433">Leucine-rich repeat</keyword>
<keyword evidence="2" id="KW-0677">Repeat</keyword>
<feature type="compositionally biased region" description="Low complexity" evidence="3">
    <location>
        <begin position="1546"/>
        <end position="1570"/>
    </location>
</feature>
<evidence type="ECO:0000256" key="5">
    <source>
        <dbReference type="SAM" id="SignalP"/>
    </source>
</evidence>
<feature type="compositionally biased region" description="Low complexity" evidence="3">
    <location>
        <begin position="547"/>
        <end position="561"/>
    </location>
</feature>
<evidence type="ECO:0000256" key="1">
    <source>
        <dbReference type="ARBA" id="ARBA00022614"/>
    </source>
</evidence>
<evidence type="ECO:0000256" key="2">
    <source>
        <dbReference type="ARBA" id="ARBA00022737"/>
    </source>
</evidence>
<feature type="compositionally biased region" description="Low complexity" evidence="3">
    <location>
        <begin position="1876"/>
        <end position="1891"/>
    </location>
</feature>
<feature type="compositionally biased region" description="Polar residues" evidence="3">
    <location>
        <begin position="1722"/>
        <end position="1733"/>
    </location>
</feature>
<dbReference type="InterPro" id="IPR001611">
    <property type="entry name" value="Leu-rich_rpt"/>
</dbReference>
<dbReference type="Proteomes" id="UP000515203">
    <property type="component" value="Unplaced"/>
</dbReference>
<keyword evidence="4" id="KW-0812">Transmembrane</keyword>
<dbReference type="Pfam" id="PF15779">
    <property type="entry name" value="LRRC37"/>
    <property type="match status" value="5"/>
</dbReference>
<gene>
    <name evidence="9" type="primary">LOC111813151</name>
</gene>
<feature type="region of interest" description="Disordered" evidence="3">
    <location>
        <begin position="310"/>
        <end position="339"/>
    </location>
</feature>
<feature type="region of interest" description="Disordered" evidence="3">
    <location>
        <begin position="1596"/>
        <end position="1629"/>
    </location>
</feature>
<dbReference type="Pfam" id="PF14914">
    <property type="entry name" value="LRRC37AB_C"/>
    <property type="match status" value="1"/>
</dbReference>
<feature type="compositionally biased region" description="Basic and acidic residues" evidence="3">
    <location>
        <begin position="1834"/>
        <end position="1851"/>
    </location>
</feature>
<organism evidence="8 9">
    <name type="scientific">Octodon degus</name>
    <name type="common">Degu</name>
    <name type="synonym">Sciurus degus</name>
    <dbReference type="NCBI Taxonomy" id="10160"/>
    <lineage>
        <taxon>Eukaryota</taxon>
        <taxon>Metazoa</taxon>
        <taxon>Chordata</taxon>
        <taxon>Craniata</taxon>
        <taxon>Vertebrata</taxon>
        <taxon>Euteleostomi</taxon>
        <taxon>Mammalia</taxon>
        <taxon>Eutheria</taxon>
        <taxon>Euarchontoglires</taxon>
        <taxon>Glires</taxon>
        <taxon>Rodentia</taxon>
        <taxon>Hystricomorpha</taxon>
        <taxon>Octodontidae</taxon>
        <taxon>Octodon</taxon>
    </lineage>
</organism>
<feature type="region of interest" description="Disordered" evidence="3">
    <location>
        <begin position="1827"/>
        <end position="1891"/>
    </location>
</feature>
<feature type="domain" description="Leucine-rich repeat-containing protein 37 N-terminal" evidence="7">
    <location>
        <begin position="785"/>
        <end position="849"/>
    </location>
</feature>
<evidence type="ECO:0000259" key="7">
    <source>
        <dbReference type="Pfam" id="PF15779"/>
    </source>
</evidence>
<dbReference type="OrthoDB" id="676979at2759"/>
<keyword evidence="8" id="KW-1185">Reference proteome</keyword>